<dbReference type="EMBL" id="JBBKTW010000005">
    <property type="protein sequence ID" value="MEN2989489.1"/>
    <property type="molecule type" value="Genomic_DNA"/>
</dbReference>
<evidence type="ECO:0000313" key="2">
    <source>
        <dbReference type="EMBL" id="MEN2989489.1"/>
    </source>
</evidence>
<keyword evidence="1" id="KW-0472">Membrane</keyword>
<dbReference type="RefSeq" id="WP_345933059.1">
    <property type="nucleotide sequence ID" value="NZ_JBBKTV010000004.1"/>
</dbReference>
<protein>
    <recommendedName>
        <fullName evidence="4">Copper resistance protein D domain-containing protein</fullName>
    </recommendedName>
</protein>
<sequence>MDDMMLARAIHVLAIVHWIGGLTLVTLVLLPAVARIAAPAERLALFEAVEGRFSVQARISVVLAGLSGLYMTWRLDAWWRFADPQYWWMHAMVALWLVFAVVLLVAEPLFLHAWFRRAAATAPDRVFRLITRAHRLLMAVAWITVAGAVAGSHGMAGLLP</sequence>
<organism evidence="2 3">
    <name type="scientific">Tistrella arctica</name>
    <dbReference type="NCBI Taxonomy" id="3133430"/>
    <lineage>
        <taxon>Bacteria</taxon>
        <taxon>Pseudomonadati</taxon>
        <taxon>Pseudomonadota</taxon>
        <taxon>Alphaproteobacteria</taxon>
        <taxon>Geminicoccales</taxon>
        <taxon>Geminicoccaceae</taxon>
        <taxon>Tistrella</taxon>
    </lineage>
</organism>
<comment type="caution">
    <text evidence="2">The sequence shown here is derived from an EMBL/GenBank/DDBJ whole genome shotgun (WGS) entry which is preliminary data.</text>
</comment>
<feature type="transmembrane region" description="Helical" evidence="1">
    <location>
        <begin position="55"/>
        <end position="73"/>
    </location>
</feature>
<evidence type="ECO:0008006" key="4">
    <source>
        <dbReference type="Google" id="ProtNLM"/>
    </source>
</evidence>
<keyword evidence="3" id="KW-1185">Reference proteome</keyword>
<evidence type="ECO:0000256" key="1">
    <source>
        <dbReference type="SAM" id="Phobius"/>
    </source>
</evidence>
<evidence type="ECO:0000313" key="3">
    <source>
        <dbReference type="Proteomes" id="UP001413721"/>
    </source>
</evidence>
<feature type="transmembrane region" description="Helical" evidence="1">
    <location>
        <begin position="12"/>
        <end position="34"/>
    </location>
</feature>
<keyword evidence="1" id="KW-1133">Transmembrane helix</keyword>
<proteinExistence type="predicted"/>
<feature type="transmembrane region" description="Helical" evidence="1">
    <location>
        <begin position="136"/>
        <end position="159"/>
    </location>
</feature>
<feature type="transmembrane region" description="Helical" evidence="1">
    <location>
        <begin position="93"/>
        <end position="115"/>
    </location>
</feature>
<name>A0ABU9YL02_9PROT</name>
<gene>
    <name evidence="2" type="ORF">WG926_14330</name>
</gene>
<reference evidence="2 3" key="1">
    <citation type="submission" date="2024-03" db="EMBL/GenBank/DDBJ databases">
        <title>High-quality draft genome sequencing of Tistrella sp. BH-R2-4.</title>
        <authorList>
            <person name="Dong C."/>
        </authorList>
    </citation>
    <scope>NUCLEOTIDE SEQUENCE [LARGE SCALE GENOMIC DNA]</scope>
    <source>
        <strain evidence="2 3">BH-R2-4</strain>
    </source>
</reference>
<keyword evidence="1" id="KW-0812">Transmembrane</keyword>
<dbReference type="Proteomes" id="UP001413721">
    <property type="component" value="Unassembled WGS sequence"/>
</dbReference>
<accession>A0ABU9YL02</accession>